<feature type="compositionally biased region" description="Basic and acidic residues" evidence="1">
    <location>
        <begin position="203"/>
        <end position="212"/>
    </location>
</feature>
<feature type="region of interest" description="Disordered" evidence="1">
    <location>
        <begin position="1"/>
        <end position="24"/>
    </location>
</feature>
<comment type="caution">
    <text evidence="2">The sequence shown here is derived from an EMBL/GenBank/DDBJ whole genome shotgun (WGS) entry which is preliminary data.</text>
</comment>
<sequence length="222" mass="23459">MSGLRGRPRSSAAPSSQRASPVQCWSRRAVSFGCEGRRAVSFGRLSARWLERAAQRRRSSDAREAASVSANAVALAAGRVWRWLRGRPRSSAAPSSQRALSCPVLEPACGFPSVGYLHAGLSERRSDEGAATHAKPRARLRTRLPSKRNVSDGVRASGAASFLGCSLEPACFLLSRAGADVRSPSAARAGVRSPSVGYLHAGLSERRSDEGAATHAKPRASA</sequence>
<feature type="compositionally biased region" description="Low complexity" evidence="1">
    <location>
        <begin position="9"/>
        <end position="21"/>
    </location>
</feature>
<feature type="region of interest" description="Disordered" evidence="1">
    <location>
        <begin position="200"/>
        <end position="222"/>
    </location>
</feature>
<reference evidence="2 3" key="1">
    <citation type="submission" date="2019-02" db="EMBL/GenBank/DDBJ databases">
        <title>Sequencing the genomes of 1000 actinobacteria strains.</title>
        <authorList>
            <person name="Klenk H.-P."/>
        </authorList>
    </citation>
    <scope>NUCLEOTIDE SEQUENCE [LARGE SCALE GENOMIC DNA]</scope>
    <source>
        <strain evidence="2 3">DSM 18319</strain>
    </source>
</reference>
<name>A0A4Q8AR16_9MICO</name>
<evidence type="ECO:0000313" key="3">
    <source>
        <dbReference type="Proteomes" id="UP000291483"/>
    </source>
</evidence>
<evidence type="ECO:0000313" key="2">
    <source>
        <dbReference type="EMBL" id="RZU66489.1"/>
    </source>
</evidence>
<keyword evidence="3" id="KW-1185">Reference proteome</keyword>
<gene>
    <name evidence="2" type="ORF">EV379_2847</name>
</gene>
<dbReference type="EMBL" id="SHLC01000001">
    <property type="protein sequence ID" value="RZU66489.1"/>
    <property type="molecule type" value="Genomic_DNA"/>
</dbReference>
<organism evidence="2 3">
    <name type="scientific">Microterricola gilva</name>
    <dbReference type="NCBI Taxonomy" id="393267"/>
    <lineage>
        <taxon>Bacteria</taxon>
        <taxon>Bacillati</taxon>
        <taxon>Actinomycetota</taxon>
        <taxon>Actinomycetes</taxon>
        <taxon>Micrococcales</taxon>
        <taxon>Microbacteriaceae</taxon>
        <taxon>Microterricola</taxon>
    </lineage>
</organism>
<dbReference type="Proteomes" id="UP000291483">
    <property type="component" value="Unassembled WGS sequence"/>
</dbReference>
<evidence type="ECO:0000256" key="1">
    <source>
        <dbReference type="SAM" id="MobiDB-lite"/>
    </source>
</evidence>
<dbReference type="AlphaFoldDB" id="A0A4Q8AR16"/>
<protein>
    <submittedName>
        <fullName evidence="2">Uncharacterized protein</fullName>
    </submittedName>
</protein>
<accession>A0A4Q8AR16</accession>
<proteinExistence type="predicted"/>